<dbReference type="PROSITE" id="PS51257">
    <property type="entry name" value="PROKAR_LIPOPROTEIN"/>
    <property type="match status" value="1"/>
</dbReference>
<reference evidence="1 2" key="1">
    <citation type="submission" date="2020-10" db="EMBL/GenBank/DDBJ databases">
        <title>Complete genome sequence of Paludibaculum fermentans P105T, a facultatively anaerobic acidobacterium capable of dissimilatory Fe(III) reduction.</title>
        <authorList>
            <person name="Dedysh S.N."/>
            <person name="Beletsky A.V."/>
            <person name="Kulichevskaya I.S."/>
            <person name="Mardanov A.V."/>
            <person name="Ravin N.V."/>
        </authorList>
    </citation>
    <scope>NUCLEOTIDE SEQUENCE [LARGE SCALE GENOMIC DNA]</scope>
    <source>
        <strain evidence="1 2">P105</strain>
    </source>
</reference>
<keyword evidence="2" id="KW-1185">Reference proteome</keyword>
<proteinExistence type="predicted"/>
<sequence length="688" mass="76147">MNRCAFLLSITLAACWAEPLPVRVTWGHGAQAASASPLQVSTDGGMTLRNQVKTGAIDGAADGLSFLLDSPARTEPKLQKLQVIWADLLAAADADTARRLGDDASMDPHAPRLYVKTRADGTGGFAVTIEQLKRERAIWVPSLDIYITAGEPFVPFAEHRKSLEAWKGQRILDRIQAEPEASYEEYTGRWEDMGSPTYVNPQQTGAGHIIGLAWDSSIHKFGIDRGAGVRNDFGNPDRFRFWFEVGDITKGIARTWKKQGLHDGLPVVTTVFEREGIRYEIEQFAYPLEGPPAERRGDMRMVLMQRLRVSTLDGKPRRVPINLSHRRAMPGGLSSIFDVEQSGAKTTVRNRSFGQTLLEIDGGDGRAVWSGVQDYDDQRMRRVNISIPLEIPAGGARELVVKLPSPMVDDAGAALLAKLDYEQARTATLGFWTAWIDKGAQFQVPEKVVNDLFRASLWHALRLPRRHGVGDDARIDLPYSNFAYDQTGTPWPVNQAVYIDYMLFGLRGYGDVAAEELKAQYRNNQEINGHVSGYANWLVYTPGMLYATAQNYFLSGDKAALQRVMPQSLKALEWCLAQVNAAQHREGPTKGLVSGPLNDLTGEGLWAFNQAYMYAGLELFGRALEQIGHPQGPAARLAAKQLAAAVDHGFRTASANSPLVQLRDHTWIPLCALRSQHLPAHPRRLVPH</sequence>
<dbReference type="GO" id="GO:0005975">
    <property type="term" value="P:carbohydrate metabolic process"/>
    <property type="evidence" value="ECO:0007669"/>
    <property type="project" value="InterPro"/>
</dbReference>
<name>A0A7S7SMK9_PALFE</name>
<dbReference type="Proteomes" id="UP000593892">
    <property type="component" value="Chromosome"/>
</dbReference>
<protein>
    <recommendedName>
        <fullName evidence="3">Six-hairpin glycosidase-like protein</fullName>
    </recommendedName>
</protein>
<dbReference type="KEGG" id="pfer:IRI77_06435"/>
<dbReference type="SUPFAM" id="SSF48208">
    <property type="entry name" value="Six-hairpin glycosidases"/>
    <property type="match status" value="1"/>
</dbReference>
<accession>A0A7S7SMK9</accession>
<evidence type="ECO:0000313" key="1">
    <source>
        <dbReference type="EMBL" id="QOY89586.1"/>
    </source>
</evidence>
<evidence type="ECO:0000313" key="2">
    <source>
        <dbReference type="Proteomes" id="UP000593892"/>
    </source>
</evidence>
<dbReference type="Gene3D" id="1.50.10.10">
    <property type="match status" value="1"/>
</dbReference>
<organism evidence="1 2">
    <name type="scientific">Paludibaculum fermentans</name>
    <dbReference type="NCBI Taxonomy" id="1473598"/>
    <lineage>
        <taxon>Bacteria</taxon>
        <taxon>Pseudomonadati</taxon>
        <taxon>Acidobacteriota</taxon>
        <taxon>Terriglobia</taxon>
        <taxon>Bryobacterales</taxon>
        <taxon>Bryobacteraceae</taxon>
        <taxon>Paludibaculum</taxon>
    </lineage>
</organism>
<dbReference type="AlphaFoldDB" id="A0A7S7SMK9"/>
<dbReference type="EMBL" id="CP063849">
    <property type="protein sequence ID" value="QOY89586.1"/>
    <property type="molecule type" value="Genomic_DNA"/>
</dbReference>
<dbReference type="RefSeq" id="WP_194451248.1">
    <property type="nucleotide sequence ID" value="NZ_CP063849.1"/>
</dbReference>
<dbReference type="InterPro" id="IPR012341">
    <property type="entry name" value="6hp_glycosidase-like_sf"/>
</dbReference>
<gene>
    <name evidence="1" type="ORF">IRI77_06435</name>
</gene>
<dbReference type="InterPro" id="IPR008928">
    <property type="entry name" value="6-hairpin_glycosidase_sf"/>
</dbReference>
<evidence type="ECO:0008006" key="3">
    <source>
        <dbReference type="Google" id="ProtNLM"/>
    </source>
</evidence>